<proteinExistence type="inferred from homology"/>
<evidence type="ECO:0000313" key="7">
    <source>
        <dbReference type="EMBL" id="KAF2852367.1"/>
    </source>
</evidence>
<dbReference type="EMBL" id="MU006299">
    <property type="protein sequence ID" value="KAF2852367.1"/>
    <property type="molecule type" value="Genomic_DNA"/>
</dbReference>
<feature type="domain" description="HSF-type DNA-binding" evidence="6">
    <location>
        <begin position="152"/>
        <end position="176"/>
    </location>
</feature>
<dbReference type="AlphaFoldDB" id="A0A6A7BCA1"/>
<feature type="compositionally biased region" description="Polar residues" evidence="5">
    <location>
        <begin position="67"/>
        <end position="92"/>
    </location>
</feature>
<keyword evidence="3" id="KW-0539">Nucleus</keyword>
<comment type="similarity">
    <text evidence="4">Belongs to the HSF family.</text>
</comment>
<sequence length="599" mass="65066">PTMASVAEARRSPFSADAHNPNLHKSIPILPSSASTLAPPRDPMDTTVSPASTMGPPTLNGAGAEHNGSSPAQTQSHSQPANGDAGNTSPNGSAAPTVGAAAAASQPKVIQTAFIHKLYNMLEDRNIQHLISWSSGNESFVMSPSSEFSKVLASYFKHTNISSFVRQLNMYGFHKVSDVFHTGSPDSPLWEFKHGNGNFKRGDLVGLREIKRRASRHALIHRDSFSTPKMPTGPPAGQPVEPTPDPVELRLSTLEHNLYDMHSRVQRSEDTCAYLNQKALVLTEGMMRCHQWSQELTTYIMAMVPDPDNPIHRDVAMMQRDIARQTDMLRALEAPEEPLSARQPYFMQGDGGNGPPLSPRQMPQDNLTESRRGSLASISRQAPYKPPVPAHLAISPRRYGSIGAGNYSPSSARTPAQHQPPPPPPPPIQQPGAANPGNHPASSSSPPYNHLYRRHTSADIRTHGWPPQPPSGPAHSPYASGHNSTQWPSSPHRTPIGGGDQQLRDALESYQLPRGPRQQSSRQGTPPLHGDSVPSSMGPDSGWTLPGARYPFRGIDTPGPPTRRSSMASNVHSLLNPAETAERADEDEPEDPRKRKRVQ</sequence>
<dbReference type="OrthoDB" id="60033at2759"/>
<evidence type="ECO:0000259" key="6">
    <source>
        <dbReference type="PROSITE" id="PS00434"/>
    </source>
</evidence>
<keyword evidence="2" id="KW-0238">DNA-binding</keyword>
<dbReference type="GO" id="GO:0005634">
    <property type="term" value="C:nucleus"/>
    <property type="evidence" value="ECO:0007669"/>
    <property type="project" value="UniProtKB-SubCell"/>
</dbReference>
<dbReference type="SMART" id="SM00415">
    <property type="entry name" value="HSF"/>
    <property type="match status" value="1"/>
</dbReference>
<dbReference type="InterPro" id="IPR036388">
    <property type="entry name" value="WH-like_DNA-bd_sf"/>
</dbReference>
<dbReference type="PANTHER" id="PTHR10015">
    <property type="entry name" value="HEAT SHOCK TRANSCRIPTION FACTOR"/>
    <property type="match status" value="1"/>
</dbReference>
<evidence type="ECO:0000256" key="1">
    <source>
        <dbReference type="ARBA" id="ARBA00004123"/>
    </source>
</evidence>
<keyword evidence="8" id="KW-1185">Reference proteome</keyword>
<reference evidence="7" key="1">
    <citation type="submission" date="2020-01" db="EMBL/GenBank/DDBJ databases">
        <authorList>
            <consortium name="DOE Joint Genome Institute"/>
            <person name="Haridas S."/>
            <person name="Albert R."/>
            <person name="Binder M."/>
            <person name="Bloem J."/>
            <person name="Labutti K."/>
            <person name="Salamov A."/>
            <person name="Andreopoulos B."/>
            <person name="Baker S.E."/>
            <person name="Barry K."/>
            <person name="Bills G."/>
            <person name="Bluhm B.H."/>
            <person name="Cannon C."/>
            <person name="Castanera R."/>
            <person name="Culley D.E."/>
            <person name="Daum C."/>
            <person name="Ezra D."/>
            <person name="Gonzalez J.B."/>
            <person name="Henrissat B."/>
            <person name="Kuo A."/>
            <person name="Liang C."/>
            <person name="Lipzen A."/>
            <person name="Lutzoni F."/>
            <person name="Magnuson J."/>
            <person name="Mondo S."/>
            <person name="Nolan M."/>
            <person name="Ohm R."/>
            <person name="Pangilinan J."/>
            <person name="Park H.-J."/>
            <person name="Ramirez L."/>
            <person name="Alfaro M."/>
            <person name="Sun H."/>
            <person name="Tritt A."/>
            <person name="Yoshinaga Y."/>
            <person name="Zwiers L.-H."/>
            <person name="Turgeon B.G."/>
            <person name="Goodwin S.B."/>
            <person name="Spatafora J.W."/>
            <person name="Crous P.W."/>
            <person name="Grigoriev I.V."/>
        </authorList>
    </citation>
    <scope>NUCLEOTIDE SEQUENCE</scope>
    <source>
        <strain evidence="7">IPT5</strain>
    </source>
</reference>
<dbReference type="SUPFAM" id="SSF46785">
    <property type="entry name" value="Winged helix' DNA-binding domain"/>
    <property type="match status" value="1"/>
</dbReference>
<comment type="subcellular location">
    <subcellularLocation>
        <location evidence="1">Nucleus</location>
    </subcellularLocation>
</comment>
<dbReference type="PANTHER" id="PTHR10015:SF396">
    <property type="entry name" value="FLOCCULATION SUPPRESSION PROTEIN"/>
    <property type="match status" value="1"/>
</dbReference>
<dbReference type="PROSITE" id="PS00434">
    <property type="entry name" value="HSF_DOMAIN"/>
    <property type="match status" value="1"/>
</dbReference>
<evidence type="ECO:0000256" key="3">
    <source>
        <dbReference type="ARBA" id="ARBA00023242"/>
    </source>
</evidence>
<dbReference type="Proteomes" id="UP000799423">
    <property type="component" value="Unassembled WGS sequence"/>
</dbReference>
<dbReference type="FunFam" id="1.10.10.10:FF:000229">
    <property type="entry name" value="HSF-type DNA-binding domain protein"/>
    <property type="match status" value="1"/>
</dbReference>
<accession>A0A6A7BCA1</accession>
<gene>
    <name evidence="7" type="ORF">T440DRAFT_392749</name>
</gene>
<dbReference type="InterPro" id="IPR036390">
    <property type="entry name" value="WH_DNA-bd_sf"/>
</dbReference>
<organism evidence="7 8">
    <name type="scientific">Plenodomus tracheiphilus IPT5</name>
    <dbReference type="NCBI Taxonomy" id="1408161"/>
    <lineage>
        <taxon>Eukaryota</taxon>
        <taxon>Fungi</taxon>
        <taxon>Dikarya</taxon>
        <taxon>Ascomycota</taxon>
        <taxon>Pezizomycotina</taxon>
        <taxon>Dothideomycetes</taxon>
        <taxon>Pleosporomycetidae</taxon>
        <taxon>Pleosporales</taxon>
        <taxon>Pleosporineae</taxon>
        <taxon>Leptosphaeriaceae</taxon>
        <taxon>Plenodomus</taxon>
    </lineage>
</organism>
<feature type="compositionally biased region" description="Pro residues" evidence="5">
    <location>
        <begin position="418"/>
        <end position="429"/>
    </location>
</feature>
<dbReference type="GO" id="GO:0043565">
    <property type="term" value="F:sequence-specific DNA binding"/>
    <property type="evidence" value="ECO:0007669"/>
    <property type="project" value="InterPro"/>
</dbReference>
<dbReference type="PRINTS" id="PR00056">
    <property type="entry name" value="HSFDOMAIN"/>
</dbReference>
<dbReference type="GO" id="GO:0003700">
    <property type="term" value="F:DNA-binding transcription factor activity"/>
    <property type="evidence" value="ECO:0007669"/>
    <property type="project" value="InterPro"/>
</dbReference>
<name>A0A6A7BCA1_9PLEO</name>
<feature type="compositionally biased region" description="Polar residues" evidence="5">
    <location>
        <begin position="481"/>
        <end position="492"/>
    </location>
</feature>
<evidence type="ECO:0000313" key="8">
    <source>
        <dbReference type="Proteomes" id="UP000799423"/>
    </source>
</evidence>
<dbReference type="InterPro" id="IPR000232">
    <property type="entry name" value="HSF_DNA-bd"/>
</dbReference>
<evidence type="ECO:0000256" key="4">
    <source>
        <dbReference type="RuleBase" id="RU004020"/>
    </source>
</evidence>
<feature type="region of interest" description="Disordered" evidence="5">
    <location>
        <begin position="1"/>
        <end position="100"/>
    </location>
</feature>
<protein>
    <recommendedName>
        <fullName evidence="6">HSF-type DNA-binding domain-containing protein</fullName>
    </recommendedName>
</protein>
<dbReference type="Pfam" id="PF00447">
    <property type="entry name" value="HSF_DNA-bind"/>
    <property type="match status" value="1"/>
</dbReference>
<dbReference type="Gene3D" id="1.10.10.10">
    <property type="entry name" value="Winged helix-like DNA-binding domain superfamily/Winged helix DNA-binding domain"/>
    <property type="match status" value="1"/>
</dbReference>
<evidence type="ECO:0000256" key="2">
    <source>
        <dbReference type="ARBA" id="ARBA00023125"/>
    </source>
</evidence>
<feature type="non-terminal residue" evidence="7">
    <location>
        <position position="1"/>
    </location>
</feature>
<feature type="region of interest" description="Disordered" evidence="5">
    <location>
        <begin position="335"/>
        <end position="599"/>
    </location>
</feature>
<evidence type="ECO:0000256" key="5">
    <source>
        <dbReference type="SAM" id="MobiDB-lite"/>
    </source>
</evidence>
<feature type="compositionally biased region" description="Polar residues" evidence="5">
    <location>
        <begin position="563"/>
        <end position="573"/>
    </location>
</feature>